<comment type="caution">
    <text evidence="1">The sequence shown here is derived from an EMBL/GenBank/DDBJ whole genome shotgun (WGS) entry which is preliminary data.</text>
</comment>
<keyword evidence="2" id="KW-1185">Reference proteome</keyword>
<name>A0ABU1IXJ8_9BACL</name>
<evidence type="ECO:0000313" key="2">
    <source>
        <dbReference type="Proteomes" id="UP001185028"/>
    </source>
</evidence>
<accession>A0ABU1IXJ8</accession>
<evidence type="ECO:0008006" key="3">
    <source>
        <dbReference type="Google" id="ProtNLM"/>
    </source>
</evidence>
<evidence type="ECO:0000313" key="1">
    <source>
        <dbReference type="EMBL" id="MDR6242948.1"/>
    </source>
</evidence>
<gene>
    <name evidence="1" type="ORF">JOC58_000833</name>
</gene>
<dbReference type="EMBL" id="JAVDQH010000003">
    <property type="protein sequence ID" value="MDR6242948.1"/>
    <property type="molecule type" value="Genomic_DNA"/>
</dbReference>
<organism evidence="1 2">
    <name type="scientific">Paenibacillus hunanensis</name>
    <dbReference type="NCBI Taxonomy" id="539262"/>
    <lineage>
        <taxon>Bacteria</taxon>
        <taxon>Bacillati</taxon>
        <taxon>Bacillota</taxon>
        <taxon>Bacilli</taxon>
        <taxon>Bacillales</taxon>
        <taxon>Paenibacillaceae</taxon>
        <taxon>Paenibacillus</taxon>
    </lineage>
</organism>
<reference evidence="1 2" key="1">
    <citation type="submission" date="2023-07" db="EMBL/GenBank/DDBJ databases">
        <title>Genomic Encyclopedia of Type Strains, Phase IV (KMG-IV): sequencing the most valuable type-strain genomes for metagenomic binning, comparative biology and taxonomic classification.</title>
        <authorList>
            <person name="Goeker M."/>
        </authorList>
    </citation>
    <scope>NUCLEOTIDE SEQUENCE [LARGE SCALE GENOMIC DNA]</scope>
    <source>
        <strain evidence="1 2">DSM 22170</strain>
    </source>
</reference>
<dbReference type="Proteomes" id="UP001185028">
    <property type="component" value="Unassembled WGS sequence"/>
</dbReference>
<dbReference type="RefSeq" id="WP_188775573.1">
    <property type="nucleotide sequence ID" value="NZ_BMMB01000004.1"/>
</dbReference>
<proteinExistence type="predicted"/>
<protein>
    <recommendedName>
        <fullName evidence="3">Immunity protein 63 domain-containing protein</fullName>
    </recommendedName>
</protein>
<sequence>MKTKQQLIDAIVTQFQKTELYRDDRIQWVEAAFDDSWHGDLEPQIAIDPDGYRLLLYERGIQIMNKKMSPEREHDIIYWILDSCIQTAAYLELLDRHGIESGKGHLQMTATVQAEWSALIGRAFAATDAIYEEMYRSGKRGELEQM</sequence>